<feature type="region of interest" description="Disordered" evidence="1">
    <location>
        <begin position="92"/>
        <end position="165"/>
    </location>
</feature>
<evidence type="ECO:0000256" key="1">
    <source>
        <dbReference type="SAM" id="MobiDB-lite"/>
    </source>
</evidence>
<protein>
    <recommendedName>
        <fullName evidence="4">Helix-turn-helix domain-containing protein</fullName>
    </recommendedName>
</protein>
<accession>A0A972SMI9</accession>
<sequence>MAIKVCNLVWEHFGLGTSAKLVLLRMADHCDNDGDSLYPSIASLARDCCLSEKQARRHVHSLIRDGYLEVVGNGTGGAPGTTRHYHLRLERLTGGSPPMDDPTAPVDGSPTPPMSGSPLNGATPPMGGSPTAPIGGRRAGRGTAPMGVPDPTHGRPETPPMGGSQTVIEPLLAVRNSPSANSNPAVGGIACTDSAIAANKKKQRRTGEGHNEKNAPSHRTDGVSGKLPLDRSAADP</sequence>
<feature type="compositionally biased region" description="Basic and acidic residues" evidence="1">
    <location>
        <begin position="205"/>
        <end position="221"/>
    </location>
</feature>
<evidence type="ECO:0000313" key="3">
    <source>
        <dbReference type="Proteomes" id="UP000655523"/>
    </source>
</evidence>
<dbReference type="AlphaFoldDB" id="A0A972SMI9"/>
<dbReference type="EMBL" id="WOEZ01000258">
    <property type="protein sequence ID" value="NPT61213.1"/>
    <property type="molecule type" value="Genomic_DNA"/>
</dbReference>
<evidence type="ECO:0000313" key="2">
    <source>
        <dbReference type="EMBL" id="NPT61213.1"/>
    </source>
</evidence>
<feature type="region of interest" description="Disordered" evidence="1">
    <location>
        <begin position="196"/>
        <end position="236"/>
    </location>
</feature>
<organism evidence="2 3">
    <name type="scientific">Paraburkholderia elongata</name>
    <dbReference type="NCBI Taxonomy" id="2675747"/>
    <lineage>
        <taxon>Bacteria</taxon>
        <taxon>Pseudomonadati</taxon>
        <taxon>Pseudomonadota</taxon>
        <taxon>Betaproteobacteria</taxon>
        <taxon>Burkholderiales</taxon>
        <taxon>Burkholderiaceae</taxon>
        <taxon>Paraburkholderia</taxon>
    </lineage>
</organism>
<evidence type="ECO:0008006" key="4">
    <source>
        <dbReference type="Google" id="ProtNLM"/>
    </source>
</evidence>
<dbReference type="Proteomes" id="UP000655523">
    <property type="component" value="Unassembled WGS sequence"/>
</dbReference>
<comment type="caution">
    <text evidence="2">The sequence shown here is derived from an EMBL/GenBank/DDBJ whole genome shotgun (WGS) entry which is preliminary data.</text>
</comment>
<gene>
    <name evidence="2" type="ORF">GNZ13_43440</name>
</gene>
<dbReference type="Pfam" id="PF13730">
    <property type="entry name" value="HTH_36"/>
    <property type="match status" value="1"/>
</dbReference>
<keyword evidence="3" id="KW-1185">Reference proteome</keyword>
<proteinExistence type="predicted"/>
<dbReference type="InterPro" id="IPR036388">
    <property type="entry name" value="WH-like_DNA-bd_sf"/>
</dbReference>
<dbReference type="Gene3D" id="1.10.10.10">
    <property type="entry name" value="Winged helix-like DNA-binding domain superfamily/Winged helix DNA-binding domain"/>
    <property type="match status" value="1"/>
</dbReference>
<reference evidence="2 3" key="1">
    <citation type="submission" date="2019-11" db="EMBL/GenBank/DDBJ databases">
        <title>Metabolism of dissolved organic matter in forest soils.</title>
        <authorList>
            <person name="Cyle K.T."/>
            <person name="Wilhelm R.C."/>
            <person name="Martinez C.E."/>
        </authorList>
    </citation>
    <scope>NUCLEOTIDE SEQUENCE [LARGE SCALE GENOMIC DNA]</scope>
    <source>
        <strain evidence="2 3">5N</strain>
    </source>
</reference>
<name>A0A972SMI9_9BURK</name>